<keyword evidence="6" id="KW-0472">Membrane</keyword>
<dbReference type="InterPro" id="IPR017871">
    <property type="entry name" value="ABC_transporter-like_CS"/>
</dbReference>
<evidence type="ECO:0000256" key="2">
    <source>
        <dbReference type="ARBA" id="ARBA00022448"/>
    </source>
</evidence>
<evidence type="ECO:0000313" key="8">
    <source>
        <dbReference type="EMBL" id="MPM26809.1"/>
    </source>
</evidence>
<evidence type="ECO:0000256" key="6">
    <source>
        <dbReference type="ARBA" id="ARBA00023136"/>
    </source>
</evidence>
<dbReference type="InterPro" id="IPR050388">
    <property type="entry name" value="ABC_Ni/Peptide_Import"/>
</dbReference>
<evidence type="ECO:0000256" key="4">
    <source>
        <dbReference type="ARBA" id="ARBA00022741"/>
    </source>
</evidence>
<evidence type="ECO:0000256" key="3">
    <source>
        <dbReference type="ARBA" id="ARBA00022475"/>
    </source>
</evidence>
<dbReference type="InterPro" id="IPR003439">
    <property type="entry name" value="ABC_transporter-like_ATP-bd"/>
</dbReference>
<dbReference type="AlphaFoldDB" id="A0A644YEQ7"/>
<dbReference type="SUPFAM" id="SSF52540">
    <property type="entry name" value="P-loop containing nucleoside triphosphate hydrolases"/>
    <property type="match status" value="1"/>
</dbReference>
<evidence type="ECO:0000256" key="1">
    <source>
        <dbReference type="ARBA" id="ARBA00004370"/>
    </source>
</evidence>
<dbReference type="Gene3D" id="3.40.50.300">
    <property type="entry name" value="P-loop containing nucleotide triphosphate hydrolases"/>
    <property type="match status" value="1"/>
</dbReference>
<protein>
    <submittedName>
        <fullName evidence="8">Oligopeptide transport ATP-binding protein OppD</fullName>
    </submittedName>
</protein>
<accession>A0A644YEQ7</accession>
<dbReference type="PANTHER" id="PTHR43297:SF2">
    <property type="entry name" value="DIPEPTIDE TRANSPORT ATP-BINDING PROTEIN DPPD"/>
    <property type="match status" value="1"/>
</dbReference>
<keyword evidence="4" id="KW-0547">Nucleotide-binding</keyword>
<dbReference type="NCBIfam" id="TIGR01727">
    <property type="entry name" value="oligo_HPY"/>
    <property type="match status" value="1"/>
</dbReference>
<dbReference type="GO" id="GO:0016020">
    <property type="term" value="C:membrane"/>
    <property type="evidence" value="ECO:0007669"/>
    <property type="project" value="UniProtKB-SubCell"/>
</dbReference>
<keyword evidence="3" id="KW-1003">Cell membrane</keyword>
<comment type="caution">
    <text evidence="8">The sequence shown here is derived from an EMBL/GenBank/DDBJ whole genome shotgun (WGS) entry which is preliminary data.</text>
</comment>
<sequence>MTYQQELAIRRSRISMVFQEPAAALNPVFTVGTQMADVVRYAELAHGKRLSRRECLALAEEALAQVFIPDPARILKCYPNQLSGGMKQRVCIAMSIVTHRDLLIADEPGTALDVTIQAQVHSLINRLYEERGMSLIMVSHSLGVAREMTDRIYIMYAGNIVETAPTAELFRNTLHPYTRGLLDSVPKLTGTQFSEGIYGYIPDYNNVPEGCRFCSRCPKSMEICKNARPAMKELSPGHFAACFLYGEEKYAQ</sequence>
<dbReference type="EMBL" id="VSSQ01004831">
    <property type="protein sequence ID" value="MPM26809.1"/>
    <property type="molecule type" value="Genomic_DNA"/>
</dbReference>
<name>A0A644YEQ7_9ZZZZ</name>
<dbReference type="PROSITE" id="PS00211">
    <property type="entry name" value="ABC_TRANSPORTER_1"/>
    <property type="match status" value="1"/>
</dbReference>
<organism evidence="8">
    <name type="scientific">bioreactor metagenome</name>
    <dbReference type="NCBI Taxonomy" id="1076179"/>
    <lineage>
        <taxon>unclassified sequences</taxon>
        <taxon>metagenomes</taxon>
        <taxon>ecological metagenomes</taxon>
    </lineage>
</organism>
<dbReference type="CDD" id="cd03257">
    <property type="entry name" value="ABC_NikE_OppD_transporters"/>
    <property type="match status" value="1"/>
</dbReference>
<evidence type="ECO:0000259" key="7">
    <source>
        <dbReference type="PROSITE" id="PS50893"/>
    </source>
</evidence>
<reference evidence="8" key="1">
    <citation type="submission" date="2019-08" db="EMBL/GenBank/DDBJ databases">
        <authorList>
            <person name="Kucharzyk K."/>
            <person name="Murdoch R.W."/>
            <person name="Higgins S."/>
            <person name="Loffler F."/>
        </authorList>
    </citation>
    <scope>NUCLEOTIDE SEQUENCE</scope>
</reference>
<dbReference type="GO" id="GO:0005524">
    <property type="term" value="F:ATP binding"/>
    <property type="evidence" value="ECO:0007669"/>
    <property type="project" value="UniProtKB-KW"/>
</dbReference>
<dbReference type="GO" id="GO:0015833">
    <property type="term" value="P:peptide transport"/>
    <property type="evidence" value="ECO:0007669"/>
    <property type="project" value="InterPro"/>
</dbReference>
<evidence type="ECO:0000256" key="5">
    <source>
        <dbReference type="ARBA" id="ARBA00022840"/>
    </source>
</evidence>
<gene>
    <name evidence="8" type="primary">oppD_42</name>
    <name evidence="8" type="ORF">SDC9_73314</name>
</gene>
<proteinExistence type="predicted"/>
<dbReference type="Pfam" id="PF08352">
    <property type="entry name" value="oligo_HPY"/>
    <property type="match status" value="1"/>
</dbReference>
<feature type="domain" description="ABC transporter" evidence="7">
    <location>
        <begin position="9"/>
        <end position="182"/>
    </location>
</feature>
<dbReference type="Pfam" id="PF00005">
    <property type="entry name" value="ABC_tran"/>
    <property type="match status" value="1"/>
</dbReference>
<dbReference type="PROSITE" id="PS50893">
    <property type="entry name" value="ABC_TRANSPORTER_2"/>
    <property type="match status" value="1"/>
</dbReference>
<dbReference type="PANTHER" id="PTHR43297">
    <property type="entry name" value="OLIGOPEPTIDE TRANSPORT ATP-BINDING PROTEIN APPD"/>
    <property type="match status" value="1"/>
</dbReference>
<keyword evidence="5 8" id="KW-0067">ATP-binding</keyword>
<dbReference type="InterPro" id="IPR027417">
    <property type="entry name" value="P-loop_NTPase"/>
</dbReference>
<dbReference type="InterPro" id="IPR013563">
    <property type="entry name" value="Oligopep_ABC_C"/>
</dbReference>
<comment type="subcellular location">
    <subcellularLocation>
        <location evidence="1">Membrane</location>
    </subcellularLocation>
</comment>
<dbReference type="GO" id="GO:0016887">
    <property type="term" value="F:ATP hydrolysis activity"/>
    <property type="evidence" value="ECO:0007669"/>
    <property type="project" value="InterPro"/>
</dbReference>
<keyword evidence="2" id="KW-0813">Transport</keyword>